<gene>
    <name evidence="1" type="ORF">PACLA_8A021525</name>
</gene>
<keyword evidence="1" id="KW-0547">Nucleotide-binding</keyword>
<evidence type="ECO:0000313" key="2">
    <source>
        <dbReference type="Proteomes" id="UP001152795"/>
    </source>
</evidence>
<dbReference type="GO" id="GO:0004386">
    <property type="term" value="F:helicase activity"/>
    <property type="evidence" value="ECO:0007669"/>
    <property type="project" value="UniProtKB-KW"/>
</dbReference>
<proteinExistence type="predicted"/>
<evidence type="ECO:0000313" key="1">
    <source>
        <dbReference type="EMBL" id="CAB3993133.1"/>
    </source>
</evidence>
<dbReference type="Proteomes" id="UP001152795">
    <property type="component" value="Unassembled WGS sequence"/>
</dbReference>
<reference evidence="1" key="1">
    <citation type="submission" date="2020-04" db="EMBL/GenBank/DDBJ databases">
        <authorList>
            <person name="Alioto T."/>
            <person name="Alioto T."/>
            <person name="Gomez Garrido J."/>
        </authorList>
    </citation>
    <scope>NUCLEOTIDE SEQUENCE</scope>
    <source>
        <strain evidence="1">A484AB</strain>
    </source>
</reference>
<keyword evidence="1" id="KW-0347">Helicase</keyword>
<accession>A0A6S7GNA5</accession>
<comment type="caution">
    <text evidence="1">The sequence shown here is derived from an EMBL/GenBank/DDBJ whole genome shotgun (WGS) entry which is preliminary data.</text>
</comment>
<keyword evidence="1" id="KW-0067">ATP-binding</keyword>
<keyword evidence="1" id="KW-0378">Hydrolase</keyword>
<name>A0A6S7GNA5_PARCT</name>
<protein>
    <submittedName>
        <fullName evidence="1">ATP-dependent DNA helicase PIF1</fullName>
    </submittedName>
</protein>
<organism evidence="1 2">
    <name type="scientific">Paramuricea clavata</name>
    <name type="common">Red gorgonian</name>
    <name type="synonym">Violescent sea-whip</name>
    <dbReference type="NCBI Taxonomy" id="317549"/>
    <lineage>
        <taxon>Eukaryota</taxon>
        <taxon>Metazoa</taxon>
        <taxon>Cnidaria</taxon>
        <taxon>Anthozoa</taxon>
        <taxon>Octocorallia</taxon>
        <taxon>Malacalcyonacea</taxon>
        <taxon>Plexauridae</taxon>
        <taxon>Paramuricea</taxon>
    </lineage>
</organism>
<sequence>MLVRSELPKRFELIKLLESLLVHSSTIHSTSEYSGSLELIDLKQYRNNALVYISDDTFRFFMDLEQFRVTLLCQSKLNIFKSDLLSMAMSTVKQNKNLYNQWINLFEGYAVNNLLDVLFGKVVNKYFHMGCGPFLKDFKRDNNIKKQRPIVSVLWKRRLRNNRRMKK</sequence>
<dbReference type="AlphaFoldDB" id="A0A6S7GNA5"/>
<dbReference type="EMBL" id="CACRXK020002191">
    <property type="protein sequence ID" value="CAB3993133.1"/>
    <property type="molecule type" value="Genomic_DNA"/>
</dbReference>
<keyword evidence="2" id="KW-1185">Reference proteome</keyword>